<dbReference type="AlphaFoldDB" id="A0A378U2B8"/>
<dbReference type="SUPFAM" id="SSF109635">
    <property type="entry name" value="DnaK suppressor protein DksA, alpha-hairpin domain"/>
    <property type="match status" value="1"/>
</dbReference>
<dbReference type="InterPro" id="IPR000962">
    <property type="entry name" value="Znf_DskA_TraR"/>
</dbReference>
<keyword evidence="1" id="KW-0479">Metal-binding</keyword>
<keyword evidence="8" id="KW-1185">Reference proteome</keyword>
<dbReference type="RefSeq" id="WP_002988912.1">
    <property type="nucleotide sequence ID" value="NZ_CP068107.1"/>
</dbReference>
<evidence type="ECO:0000256" key="2">
    <source>
        <dbReference type="ARBA" id="ARBA00022771"/>
    </source>
</evidence>
<reference evidence="6 9" key="2">
    <citation type="submission" date="2021-01" db="EMBL/GenBank/DDBJ databases">
        <title>FDA dAtabase for Regulatory Grade micrObial Sequences (FDA-ARGOS): Supporting development and validation of Infectious Disease Dx tests.</title>
        <authorList>
            <person name="Sproer C."/>
            <person name="Gronow S."/>
            <person name="Severitt S."/>
            <person name="Schroder I."/>
            <person name="Tallon L."/>
            <person name="Sadzewicz L."/>
            <person name="Zhao X."/>
            <person name="Boylan J."/>
            <person name="Ott S."/>
            <person name="Bowen H."/>
            <person name="Vavikolanu K."/>
            <person name="Mehta A."/>
            <person name="Aluvathingal J."/>
            <person name="Nadendla S."/>
            <person name="Lowell S."/>
            <person name="Myers T."/>
            <person name="Yan Y."/>
            <person name="Sichtig H."/>
        </authorList>
    </citation>
    <scope>NUCLEOTIDE SEQUENCE [LARGE SCALE GENOMIC DNA]</scope>
    <source>
        <strain evidence="6 9">FDAARGOS_1131</strain>
    </source>
</reference>
<dbReference type="PROSITE" id="PS51128">
    <property type="entry name" value="ZF_DKSA_2"/>
    <property type="match status" value="1"/>
</dbReference>
<dbReference type="OrthoDB" id="9811543at2"/>
<name>A0A378U2B8_MYROD</name>
<keyword evidence="3" id="KW-0862">Zinc</keyword>
<protein>
    <submittedName>
        <fullName evidence="7">General stress protein 16O</fullName>
    </submittedName>
    <submittedName>
        <fullName evidence="6">TraR/DksA family transcriptional regulator</fullName>
    </submittedName>
</protein>
<sequence>MKETGELVRYSDAELAEFKELIQAKIEKAQADLELIKSAYMNDLNNGTDDTSPTFKAFEEGSETMSKEANSQLAIRQEKFIRDLKNALIRIENKTYGLCKVTGKLIDKERLKLVPHATMSIEAKNMQR</sequence>
<gene>
    <name evidence="7" type="primary">yocK</name>
    <name evidence="6" type="ORF">I6I88_18085</name>
    <name evidence="7" type="ORF">NCTC11179_02925</name>
</gene>
<dbReference type="PANTHER" id="PTHR33823">
    <property type="entry name" value="RNA POLYMERASE-BINDING TRANSCRIPTION FACTOR DKSA-RELATED"/>
    <property type="match status" value="1"/>
</dbReference>
<dbReference type="Gene3D" id="1.20.120.910">
    <property type="entry name" value="DksA, coiled-coil domain"/>
    <property type="match status" value="1"/>
</dbReference>
<feature type="domain" description="Zinc finger DksA/TraR C4-type" evidence="5">
    <location>
        <begin position="95"/>
        <end position="124"/>
    </location>
</feature>
<evidence type="ECO:0000313" key="6">
    <source>
        <dbReference type="EMBL" id="QQU00046.1"/>
    </source>
</evidence>
<dbReference type="PANTHER" id="PTHR33823:SF2">
    <property type="entry name" value="RNA POLYMERASE-BINDING TRANSCRIPTION FACTOR DKSA"/>
    <property type="match status" value="1"/>
</dbReference>
<keyword evidence="2" id="KW-0863">Zinc-finger</keyword>
<evidence type="ECO:0000256" key="4">
    <source>
        <dbReference type="PROSITE-ProRule" id="PRU00510"/>
    </source>
</evidence>
<dbReference type="InterPro" id="IPR037187">
    <property type="entry name" value="DnaK_N"/>
</dbReference>
<proteinExistence type="predicted"/>
<evidence type="ECO:0000259" key="5">
    <source>
        <dbReference type="Pfam" id="PF01258"/>
    </source>
</evidence>
<dbReference type="EMBL" id="UGQL01000002">
    <property type="protein sequence ID" value="STZ69419.1"/>
    <property type="molecule type" value="Genomic_DNA"/>
</dbReference>
<dbReference type="GO" id="GO:0008270">
    <property type="term" value="F:zinc ion binding"/>
    <property type="evidence" value="ECO:0007669"/>
    <property type="project" value="UniProtKB-KW"/>
</dbReference>
<reference evidence="7 8" key="1">
    <citation type="submission" date="2018-06" db="EMBL/GenBank/DDBJ databases">
        <authorList>
            <consortium name="Pathogen Informatics"/>
            <person name="Doyle S."/>
        </authorList>
    </citation>
    <scope>NUCLEOTIDE SEQUENCE [LARGE SCALE GENOMIC DNA]</scope>
    <source>
        <strain evidence="7 8">NCTC11179</strain>
    </source>
</reference>
<dbReference type="Proteomes" id="UP000255024">
    <property type="component" value="Unassembled WGS sequence"/>
</dbReference>
<dbReference type="Pfam" id="PF01258">
    <property type="entry name" value="zf-dskA_traR"/>
    <property type="match status" value="1"/>
</dbReference>
<evidence type="ECO:0000313" key="7">
    <source>
        <dbReference type="EMBL" id="STZ69419.1"/>
    </source>
</evidence>
<dbReference type="GeneID" id="93529599"/>
<feature type="zinc finger region" description="dksA C4-type" evidence="4">
    <location>
        <begin position="99"/>
        <end position="123"/>
    </location>
</feature>
<evidence type="ECO:0000256" key="3">
    <source>
        <dbReference type="ARBA" id="ARBA00022833"/>
    </source>
</evidence>
<accession>A0A378U2B8</accession>
<organism evidence="7 8">
    <name type="scientific">Myroides odoratus</name>
    <name type="common">Flavobacterium odoratum</name>
    <dbReference type="NCBI Taxonomy" id="256"/>
    <lineage>
        <taxon>Bacteria</taxon>
        <taxon>Pseudomonadati</taxon>
        <taxon>Bacteroidota</taxon>
        <taxon>Flavobacteriia</taxon>
        <taxon>Flavobacteriales</taxon>
        <taxon>Flavobacteriaceae</taxon>
        <taxon>Myroides</taxon>
    </lineage>
</organism>
<dbReference type="EMBL" id="CP068108">
    <property type="protein sequence ID" value="QQU00046.1"/>
    <property type="molecule type" value="Genomic_DNA"/>
</dbReference>
<evidence type="ECO:0000256" key="1">
    <source>
        <dbReference type="ARBA" id="ARBA00022723"/>
    </source>
</evidence>
<evidence type="ECO:0000313" key="8">
    <source>
        <dbReference type="Proteomes" id="UP000255024"/>
    </source>
</evidence>
<evidence type="ECO:0000313" key="9">
    <source>
        <dbReference type="Proteomes" id="UP000596202"/>
    </source>
</evidence>
<dbReference type="Proteomes" id="UP000596202">
    <property type="component" value="Chromosome"/>
</dbReference>